<evidence type="ECO:0000259" key="10">
    <source>
        <dbReference type="PROSITE" id="PS50111"/>
    </source>
</evidence>
<protein>
    <submittedName>
        <fullName evidence="11">Methyl-accepting chemotaxis protein</fullName>
    </submittedName>
</protein>
<dbReference type="PANTHER" id="PTHR32089:SF112">
    <property type="entry name" value="LYSOZYME-LIKE PROTEIN-RELATED"/>
    <property type="match status" value="1"/>
</dbReference>
<evidence type="ECO:0000256" key="3">
    <source>
        <dbReference type="ARBA" id="ARBA00022692"/>
    </source>
</evidence>
<dbReference type="InterPro" id="IPR004089">
    <property type="entry name" value="MCPsignal_dom"/>
</dbReference>
<dbReference type="PANTHER" id="PTHR32089">
    <property type="entry name" value="METHYL-ACCEPTING CHEMOTAXIS PROTEIN MCPB"/>
    <property type="match status" value="1"/>
</dbReference>
<evidence type="ECO:0000256" key="9">
    <source>
        <dbReference type="SAM" id="Phobius"/>
    </source>
</evidence>
<dbReference type="InterPro" id="IPR029151">
    <property type="entry name" value="Sensor-like_sf"/>
</dbReference>
<dbReference type="GO" id="GO:0004888">
    <property type="term" value="F:transmembrane signaling receptor activity"/>
    <property type="evidence" value="ECO:0007669"/>
    <property type="project" value="InterPro"/>
</dbReference>
<dbReference type="Gene3D" id="6.10.340.10">
    <property type="match status" value="1"/>
</dbReference>
<accession>A0A1I0AXW0</accession>
<evidence type="ECO:0000313" key="12">
    <source>
        <dbReference type="Proteomes" id="UP000199800"/>
    </source>
</evidence>
<dbReference type="PRINTS" id="PR00260">
    <property type="entry name" value="CHEMTRNSDUCR"/>
</dbReference>
<dbReference type="OrthoDB" id="9814363at2"/>
<gene>
    <name evidence="11" type="ORF">SAMN04487772_10687</name>
</gene>
<dbReference type="InterPro" id="IPR004090">
    <property type="entry name" value="Chemotax_Me-accpt_rcpt"/>
</dbReference>
<keyword evidence="12" id="KW-1185">Reference proteome</keyword>
<comment type="subcellular location">
    <subcellularLocation>
        <location evidence="1">Cell membrane</location>
        <topology evidence="1">Multi-pass membrane protein</topology>
    </subcellularLocation>
</comment>
<feature type="transmembrane region" description="Helical" evidence="9">
    <location>
        <begin position="6"/>
        <end position="29"/>
    </location>
</feature>
<dbReference type="Pfam" id="PF00015">
    <property type="entry name" value="MCPsignal"/>
    <property type="match status" value="1"/>
</dbReference>
<evidence type="ECO:0000256" key="6">
    <source>
        <dbReference type="ARBA" id="ARBA00023224"/>
    </source>
</evidence>
<dbReference type="GO" id="GO:0005886">
    <property type="term" value="C:plasma membrane"/>
    <property type="evidence" value="ECO:0007669"/>
    <property type="project" value="UniProtKB-SubCell"/>
</dbReference>
<keyword evidence="6 8" id="KW-0807">Transducer</keyword>
<reference evidence="11 12" key="1">
    <citation type="submission" date="2016-10" db="EMBL/GenBank/DDBJ databases">
        <authorList>
            <person name="de Groot N.N."/>
        </authorList>
    </citation>
    <scope>NUCLEOTIDE SEQUENCE [LARGE SCALE GENOMIC DNA]</scope>
    <source>
        <strain evidence="11 12">DSM 1801</strain>
    </source>
</reference>
<evidence type="ECO:0000256" key="7">
    <source>
        <dbReference type="ARBA" id="ARBA00029447"/>
    </source>
</evidence>
<evidence type="ECO:0000256" key="2">
    <source>
        <dbReference type="ARBA" id="ARBA00022475"/>
    </source>
</evidence>
<dbReference type="Gene3D" id="1.10.287.950">
    <property type="entry name" value="Methyl-accepting chemotaxis protein"/>
    <property type="match status" value="1"/>
</dbReference>
<dbReference type="EMBL" id="FOHN01000006">
    <property type="protein sequence ID" value="SES99239.1"/>
    <property type="molecule type" value="Genomic_DNA"/>
</dbReference>
<keyword evidence="2" id="KW-1003">Cell membrane</keyword>
<name>A0A1I0AXW0_9FIRM</name>
<feature type="domain" description="Methyl-accepting transducer" evidence="10">
    <location>
        <begin position="267"/>
        <end position="524"/>
    </location>
</feature>
<evidence type="ECO:0000256" key="8">
    <source>
        <dbReference type="PROSITE-ProRule" id="PRU00284"/>
    </source>
</evidence>
<feature type="transmembrane region" description="Helical" evidence="9">
    <location>
        <begin position="174"/>
        <end position="195"/>
    </location>
</feature>
<dbReference type="GO" id="GO:0006935">
    <property type="term" value="P:chemotaxis"/>
    <property type="evidence" value="ECO:0007669"/>
    <property type="project" value="InterPro"/>
</dbReference>
<keyword evidence="3 9" id="KW-0812">Transmembrane</keyword>
<dbReference type="Proteomes" id="UP000199800">
    <property type="component" value="Unassembled WGS sequence"/>
</dbReference>
<dbReference type="STRING" id="29364.SAMN04487772_10687"/>
<keyword evidence="5 9" id="KW-0472">Membrane</keyword>
<dbReference type="InterPro" id="IPR033463">
    <property type="entry name" value="sCache_3"/>
</dbReference>
<evidence type="ECO:0000256" key="1">
    <source>
        <dbReference type="ARBA" id="ARBA00004651"/>
    </source>
</evidence>
<dbReference type="SUPFAM" id="SSF103190">
    <property type="entry name" value="Sensory domain-like"/>
    <property type="match status" value="1"/>
</dbReference>
<evidence type="ECO:0000256" key="5">
    <source>
        <dbReference type="ARBA" id="ARBA00023136"/>
    </source>
</evidence>
<dbReference type="RefSeq" id="WP_092477277.1">
    <property type="nucleotide sequence ID" value="NZ_FOHN01000006.1"/>
</dbReference>
<organism evidence="11 12">
    <name type="scientific">[Clostridium] polysaccharolyticum</name>
    <dbReference type="NCBI Taxonomy" id="29364"/>
    <lineage>
        <taxon>Bacteria</taxon>
        <taxon>Bacillati</taxon>
        <taxon>Bacillota</taxon>
        <taxon>Clostridia</taxon>
        <taxon>Lachnospirales</taxon>
        <taxon>Lachnospiraceae</taxon>
    </lineage>
</organism>
<dbReference type="PROSITE" id="PS50111">
    <property type="entry name" value="CHEMOTAXIS_TRANSDUC_2"/>
    <property type="match status" value="1"/>
</dbReference>
<keyword evidence="4 9" id="KW-1133">Transmembrane helix</keyword>
<dbReference type="AlphaFoldDB" id="A0A1I0AXW0"/>
<sequence>MKKGINLLMTLILIGVLPLLIAGITLCSVSMNKLSNNLERDVYNKLKVAAEGLDMYYSWDVIHTGKAAYEHNYVDNLLEQGIEQTLFLNDTSYITSIKNISTGKRDEGIKADKTIYKTVFSGKDYQSDNVMLGGQKYYVYYTPVFDGNHNVIGMAFAGEPQAIVRAQIRSSSSVLLILTATMILLMIGLVIGVAMKIRTPIASICTCINEFAKGNVGKEPSIKSSIREIHTLITSAATLQSNLKNIAANINRNLITLEANMGNVTDGVNFYNQASKDILLVVDELAQGAFSMEHSVTKCSTSIENMDEKITDISGLTEDANENSVAVRTVSEDAKNMLNELIKANSHTISISEDVVNGIFHANEAAEKIRQVTNAISDIANQTNLLSLNASIEAAHAGEAGRGFSVVASNISNLATDSANSAKEIQNIIETILHISENNVKLATEIKNATDQEGSVLNQVNKSFETVSSKISDTTEVIFSIDNRVKVLEQQKAVIIDEISTLTSISQQNASSCDKTNASIEEMSASTTDIHKQVLDTKEVSEELKELVSYFQI</sequence>
<dbReference type="SUPFAM" id="SSF58104">
    <property type="entry name" value="Methyl-accepting chemotaxis protein (MCP) signaling domain"/>
    <property type="match status" value="1"/>
</dbReference>
<evidence type="ECO:0000256" key="4">
    <source>
        <dbReference type="ARBA" id="ARBA00022989"/>
    </source>
</evidence>
<proteinExistence type="inferred from homology"/>
<dbReference type="SMART" id="SM00283">
    <property type="entry name" value="MA"/>
    <property type="match status" value="1"/>
</dbReference>
<dbReference type="GO" id="GO:0007165">
    <property type="term" value="P:signal transduction"/>
    <property type="evidence" value="ECO:0007669"/>
    <property type="project" value="UniProtKB-KW"/>
</dbReference>
<dbReference type="Pfam" id="PF17202">
    <property type="entry name" value="sCache_3_3"/>
    <property type="match status" value="1"/>
</dbReference>
<comment type="similarity">
    <text evidence="7">Belongs to the methyl-accepting chemotaxis (MCP) protein family.</text>
</comment>
<evidence type="ECO:0000313" key="11">
    <source>
        <dbReference type="EMBL" id="SES99239.1"/>
    </source>
</evidence>